<dbReference type="InterPro" id="IPR018076">
    <property type="entry name" value="T2SS_GspF_dom"/>
</dbReference>
<organism evidence="9 10">
    <name type="scientific">Peribacillus faecalis</name>
    <dbReference type="NCBI Taxonomy" id="2772559"/>
    <lineage>
        <taxon>Bacteria</taxon>
        <taxon>Bacillati</taxon>
        <taxon>Bacillota</taxon>
        <taxon>Bacilli</taxon>
        <taxon>Bacillales</taxon>
        <taxon>Bacillaceae</taxon>
        <taxon>Peribacillus</taxon>
    </lineage>
</organism>
<evidence type="ECO:0000313" key="10">
    <source>
        <dbReference type="Proteomes" id="UP000602076"/>
    </source>
</evidence>
<keyword evidence="4 7" id="KW-0812">Transmembrane</keyword>
<comment type="similarity">
    <text evidence="2">Belongs to the GSP F family.</text>
</comment>
<protein>
    <submittedName>
        <fullName evidence="9">Type II secretion system F family protein</fullName>
    </submittedName>
</protein>
<feature type="transmembrane region" description="Helical" evidence="7">
    <location>
        <begin position="106"/>
        <end position="129"/>
    </location>
</feature>
<evidence type="ECO:0000256" key="4">
    <source>
        <dbReference type="ARBA" id="ARBA00022692"/>
    </source>
</evidence>
<evidence type="ECO:0000259" key="8">
    <source>
        <dbReference type="Pfam" id="PF00482"/>
    </source>
</evidence>
<evidence type="ECO:0000256" key="7">
    <source>
        <dbReference type="SAM" id="Phobius"/>
    </source>
</evidence>
<evidence type="ECO:0000256" key="6">
    <source>
        <dbReference type="ARBA" id="ARBA00023136"/>
    </source>
</evidence>
<dbReference type="InterPro" id="IPR003004">
    <property type="entry name" value="GspF/PilC"/>
</dbReference>
<feature type="transmembrane region" description="Helical" evidence="7">
    <location>
        <begin position="149"/>
        <end position="172"/>
    </location>
</feature>
<feature type="transmembrane region" description="Helical" evidence="7">
    <location>
        <begin position="312"/>
        <end position="333"/>
    </location>
</feature>
<keyword evidence="5 7" id="KW-1133">Transmembrane helix</keyword>
<dbReference type="Pfam" id="PF00482">
    <property type="entry name" value="T2SSF"/>
    <property type="match status" value="2"/>
</dbReference>
<feature type="domain" description="Type II secretion system protein GspF" evidence="8">
    <location>
        <begin position="10"/>
        <end position="130"/>
    </location>
</feature>
<evidence type="ECO:0000256" key="2">
    <source>
        <dbReference type="ARBA" id="ARBA00005745"/>
    </source>
</evidence>
<dbReference type="GO" id="GO:0005886">
    <property type="term" value="C:plasma membrane"/>
    <property type="evidence" value="ECO:0007669"/>
    <property type="project" value="UniProtKB-SubCell"/>
</dbReference>
<name>A0A927HB50_9BACI</name>
<reference evidence="9" key="1">
    <citation type="submission" date="2020-09" db="EMBL/GenBank/DDBJ databases">
        <title>Bacillus faecalis sp. nov., a moderately halophilic bacterium isolated from cow faeces.</title>
        <authorList>
            <person name="Jiang L."/>
            <person name="Lee J."/>
        </authorList>
    </citation>
    <scope>NUCLEOTIDE SEQUENCE</scope>
    <source>
        <strain evidence="9">AGMB 02131</strain>
    </source>
</reference>
<proteinExistence type="inferred from homology"/>
<dbReference type="AlphaFoldDB" id="A0A927HB50"/>
<feature type="domain" description="Type II secretion system protein GspF" evidence="8">
    <location>
        <begin position="209"/>
        <end position="331"/>
    </location>
</feature>
<dbReference type="InterPro" id="IPR042094">
    <property type="entry name" value="T2SS_GspF_sf"/>
</dbReference>
<dbReference type="PRINTS" id="PR00812">
    <property type="entry name" value="BCTERIALGSPF"/>
</dbReference>
<comment type="subcellular location">
    <subcellularLocation>
        <location evidence="1">Cell membrane</location>
        <topology evidence="1">Multi-pass membrane protein</topology>
    </subcellularLocation>
</comment>
<keyword evidence="3" id="KW-1003">Cell membrane</keyword>
<evidence type="ECO:0000313" key="9">
    <source>
        <dbReference type="EMBL" id="MBD3108126.1"/>
    </source>
</evidence>
<dbReference type="NCBIfam" id="NF041012">
    <property type="entry name" value="T4P_ComGB"/>
    <property type="match status" value="1"/>
</dbReference>
<evidence type="ECO:0000256" key="1">
    <source>
        <dbReference type="ARBA" id="ARBA00004651"/>
    </source>
</evidence>
<sequence length="339" mass="39430">MWKRKEQALFLLRLGELLESGYHLSEALRFLQSQESIRRRDSINEALQLLKSGQSLHEVMEAIGFHPQLLQYIHYAEFYGDLSHALQEGGRFWQKRNEDREKLMKILIYPFVLLLLILFISVMLQGILLPKFEALYENMAIAPSFFMTFVLFMSSLSDYLLYGTAFMAALLLTGKKWWYNKLCPLQQKQFLLKIPFLKVYIRLFDTYYFSYQLSGLLAGGLSFNDSMQLFSAHSKNPFFKKVTQVITNGLNEGRSLPSVFRDLPYFELYMSDVLGNGQKNGKLDKELYHYSRIVMQMLEGKISAVLKMIQPLLFAFVGIIVIGIYLSVLLPMFKIIESF</sequence>
<comment type="caution">
    <text evidence="9">The sequence shown here is derived from an EMBL/GenBank/DDBJ whole genome shotgun (WGS) entry which is preliminary data.</text>
</comment>
<evidence type="ECO:0000256" key="3">
    <source>
        <dbReference type="ARBA" id="ARBA00022475"/>
    </source>
</evidence>
<dbReference type="EMBL" id="JACXSI010000013">
    <property type="protein sequence ID" value="MBD3108126.1"/>
    <property type="molecule type" value="Genomic_DNA"/>
</dbReference>
<dbReference type="PANTHER" id="PTHR30012:SF0">
    <property type="entry name" value="TYPE II SECRETION SYSTEM PROTEIN F-RELATED"/>
    <property type="match status" value="1"/>
</dbReference>
<dbReference type="PANTHER" id="PTHR30012">
    <property type="entry name" value="GENERAL SECRETION PATHWAY PROTEIN"/>
    <property type="match status" value="1"/>
</dbReference>
<dbReference type="Proteomes" id="UP000602076">
    <property type="component" value="Unassembled WGS sequence"/>
</dbReference>
<evidence type="ECO:0000256" key="5">
    <source>
        <dbReference type="ARBA" id="ARBA00022989"/>
    </source>
</evidence>
<dbReference type="InterPro" id="IPR047692">
    <property type="entry name" value="T4P_ComGB"/>
</dbReference>
<keyword evidence="10" id="KW-1185">Reference proteome</keyword>
<accession>A0A927HB50</accession>
<dbReference type="RefSeq" id="WP_190997665.1">
    <property type="nucleotide sequence ID" value="NZ_JACXSI010000013.1"/>
</dbReference>
<dbReference type="Gene3D" id="1.20.81.30">
    <property type="entry name" value="Type II secretion system (T2SS), domain F"/>
    <property type="match status" value="2"/>
</dbReference>
<keyword evidence="6 7" id="KW-0472">Membrane</keyword>
<gene>
    <name evidence="9" type="ORF">IEO70_07075</name>
</gene>